<dbReference type="InterPro" id="IPR011009">
    <property type="entry name" value="Kinase-like_dom_sf"/>
</dbReference>
<protein>
    <submittedName>
        <fullName evidence="1">Phosphotransferase</fullName>
    </submittedName>
</protein>
<dbReference type="RefSeq" id="WP_115068178.1">
    <property type="nucleotide sequence ID" value="NZ_UHID01000001.1"/>
</dbReference>
<accession>A0A380MX80</accession>
<evidence type="ECO:0000313" key="1">
    <source>
        <dbReference type="EMBL" id="SUO96513.1"/>
    </source>
</evidence>
<name>A0A380MX80_STRGR</name>
<reference evidence="1 2" key="1">
    <citation type="submission" date="2018-06" db="EMBL/GenBank/DDBJ databases">
        <authorList>
            <consortium name="Pathogen Informatics"/>
            <person name="Doyle S."/>
        </authorList>
    </citation>
    <scope>NUCLEOTIDE SEQUENCE [LARGE SCALE GENOMIC DNA]</scope>
    <source>
        <strain evidence="1 2">NCTC7807</strain>
    </source>
</reference>
<dbReference type="Pfam" id="PF04655">
    <property type="entry name" value="APH_6_hur"/>
    <property type="match status" value="1"/>
</dbReference>
<dbReference type="Proteomes" id="UP000254150">
    <property type="component" value="Unassembled WGS sequence"/>
</dbReference>
<dbReference type="GO" id="GO:0016773">
    <property type="term" value="F:phosphotransferase activity, alcohol group as acceptor"/>
    <property type="evidence" value="ECO:0007669"/>
    <property type="project" value="InterPro"/>
</dbReference>
<dbReference type="InterPro" id="IPR006748">
    <property type="entry name" value="NH2Glyco/OHUrea_AB-resist_kin"/>
</dbReference>
<organism evidence="1 2">
    <name type="scientific">Streptomyces griseus</name>
    <dbReference type="NCBI Taxonomy" id="1911"/>
    <lineage>
        <taxon>Bacteria</taxon>
        <taxon>Bacillati</taxon>
        <taxon>Actinomycetota</taxon>
        <taxon>Actinomycetes</taxon>
        <taxon>Kitasatosporales</taxon>
        <taxon>Streptomycetaceae</taxon>
        <taxon>Streptomyces</taxon>
    </lineage>
</organism>
<dbReference type="SUPFAM" id="SSF56112">
    <property type="entry name" value="Protein kinase-like (PK-like)"/>
    <property type="match status" value="1"/>
</dbReference>
<dbReference type="GO" id="GO:0019748">
    <property type="term" value="P:secondary metabolic process"/>
    <property type="evidence" value="ECO:0007669"/>
    <property type="project" value="InterPro"/>
</dbReference>
<proteinExistence type="predicted"/>
<dbReference type="EMBL" id="UHID01000001">
    <property type="protein sequence ID" value="SUO96513.1"/>
    <property type="molecule type" value="Genomic_DNA"/>
</dbReference>
<gene>
    <name evidence="1" type="ORF">NCTC7807_01583</name>
</gene>
<keyword evidence="1" id="KW-0808">Transferase</keyword>
<sequence>MAFEPPERLVRALDETPHDGDAAWRQRLPDLVEEALGACGAVPERVHAPGGRSSVVVLVRLPEDTPAVLKLAPPSAVPEAEALALERWDGWGACRLLDRPVPGALLLERLRPDVSLRSLAQAKALLEAADTLRKLWVEAPADGVVPTVAERTAAQAACLAEAPELYRPLADAALTARSGLLTDAPENLLLHGAYGQGKVLAGARAPWLAVGPSPVTGERAYDLARLGLDRVEDLVGADTGGSSSRRRLSRLADSLDVDRERLRAWTLFRATYGGVAALRRGRRPTGEALLEYAGWL</sequence>
<evidence type="ECO:0000313" key="2">
    <source>
        <dbReference type="Proteomes" id="UP000254150"/>
    </source>
</evidence>
<dbReference type="AlphaFoldDB" id="A0A380MX80"/>